<accession>A0A2V3IYZ5</accession>
<feature type="transmembrane region" description="Helical" evidence="9">
    <location>
        <begin position="139"/>
        <end position="161"/>
    </location>
</feature>
<dbReference type="GO" id="GO:0098553">
    <property type="term" value="C:lumenal side of endoplasmic reticulum membrane"/>
    <property type="evidence" value="ECO:0007669"/>
    <property type="project" value="TreeGrafter"/>
</dbReference>
<dbReference type="PANTHER" id="PTHR12174">
    <property type="entry name" value="SIGNAL PEPTIDE PEPTIDASE"/>
    <property type="match status" value="1"/>
</dbReference>
<keyword evidence="5" id="KW-0256">Endoplasmic reticulum</keyword>
<feature type="transmembrane region" description="Helical" evidence="9">
    <location>
        <begin position="192"/>
        <end position="209"/>
    </location>
</feature>
<feature type="transmembrane region" description="Helical" evidence="9">
    <location>
        <begin position="311"/>
        <end position="329"/>
    </location>
</feature>
<evidence type="ECO:0000256" key="10">
    <source>
        <dbReference type="SAM" id="SignalP"/>
    </source>
</evidence>
<evidence type="ECO:0000313" key="12">
    <source>
        <dbReference type="Proteomes" id="UP000247409"/>
    </source>
</evidence>
<evidence type="ECO:0000256" key="9">
    <source>
        <dbReference type="SAM" id="Phobius"/>
    </source>
</evidence>
<dbReference type="InterPro" id="IPR006639">
    <property type="entry name" value="Preselin/SPP"/>
</dbReference>
<gene>
    <name evidence="11" type="ORF">BWQ96_02848</name>
</gene>
<feature type="transmembrane region" description="Helical" evidence="9">
    <location>
        <begin position="245"/>
        <end position="264"/>
    </location>
</feature>
<organism evidence="11 12">
    <name type="scientific">Gracilariopsis chorda</name>
    <dbReference type="NCBI Taxonomy" id="448386"/>
    <lineage>
        <taxon>Eukaryota</taxon>
        <taxon>Rhodophyta</taxon>
        <taxon>Florideophyceae</taxon>
        <taxon>Rhodymeniophycidae</taxon>
        <taxon>Gracilariales</taxon>
        <taxon>Gracilariaceae</taxon>
        <taxon>Gracilariopsis</taxon>
    </lineage>
</organism>
<dbReference type="AlphaFoldDB" id="A0A2V3IYZ5"/>
<keyword evidence="3 9" id="KW-0812">Transmembrane</keyword>
<dbReference type="GO" id="GO:0006465">
    <property type="term" value="P:signal peptide processing"/>
    <property type="evidence" value="ECO:0007669"/>
    <property type="project" value="TreeGrafter"/>
</dbReference>
<evidence type="ECO:0000256" key="1">
    <source>
        <dbReference type="ARBA" id="ARBA00004477"/>
    </source>
</evidence>
<feature type="region of interest" description="Disordered" evidence="8">
    <location>
        <begin position="340"/>
        <end position="384"/>
    </location>
</feature>
<dbReference type="Proteomes" id="UP000247409">
    <property type="component" value="Unassembled WGS sequence"/>
</dbReference>
<keyword evidence="6 9" id="KW-1133">Transmembrane helix</keyword>
<proteinExistence type="inferred from homology"/>
<dbReference type="OrthoDB" id="29661at2759"/>
<name>A0A2V3IYZ5_9FLOR</name>
<keyword evidence="10" id="KW-0732">Signal</keyword>
<dbReference type="Pfam" id="PF04258">
    <property type="entry name" value="Peptidase_A22B"/>
    <property type="match status" value="1"/>
</dbReference>
<feature type="transmembrane region" description="Helical" evidence="9">
    <location>
        <begin position="71"/>
        <end position="91"/>
    </location>
</feature>
<dbReference type="InterPro" id="IPR007369">
    <property type="entry name" value="Peptidase_A22B_SPP"/>
</dbReference>
<feature type="chain" id="PRO_5016003938" evidence="10">
    <location>
        <begin position="30"/>
        <end position="384"/>
    </location>
</feature>
<comment type="subcellular location">
    <subcellularLocation>
        <location evidence="1">Endoplasmic reticulum membrane</location>
        <topology evidence="1">Multi-pass membrane protein</topology>
    </subcellularLocation>
</comment>
<evidence type="ECO:0000256" key="3">
    <source>
        <dbReference type="ARBA" id="ARBA00022692"/>
    </source>
</evidence>
<dbReference type="GO" id="GO:0098554">
    <property type="term" value="C:cytoplasmic side of endoplasmic reticulum membrane"/>
    <property type="evidence" value="ECO:0007669"/>
    <property type="project" value="TreeGrafter"/>
</dbReference>
<keyword evidence="4" id="KW-0378">Hydrolase</keyword>
<evidence type="ECO:0000256" key="8">
    <source>
        <dbReference type="SAM" id="MobiDB-lite"/>
    </source>
</evidence>
<dbReference type="PANTHER" id="PTHR12174:SF23">
    <property type="entry name" value="MINOR HISTOCOMPATIBILITY ANTIGEN H13"/>
    <property type="match status" value="1"/>
</dbReference>
<evidence type="ECO:0000256" key="7">
    <source>
        <dbReference type="ARBA" id="ARBA00023136"/>
    </source>
</evidence>
<reference evidence="11 12" key="1">
    <citation type="journal article" date="2018" name="Mol. Biol. Evol.">
        <title>Analysis of the draft genome of the red seaweed Gracilariopsis chorda provides insights into genome size evolution in Rhodophyta.</title>
        <authorList>
            <person name="Lee J."/>
            <person name="Yang E.C."/>
            <person name="Graf L."/>
            <person name="Yang J.H."/>
            <person name="Qiu H."/>
            <person name="Zel Zion U."/>
            <person name="Chan C.X."/>
            <person name="Stephens T.G."/>
            <person name="Weber A.P.M."/>
            <person name="Boo G.H."/>
            <person name="Boo S.M."/>
            <person name="Kim K.M."/>
            <person name="Shin Y."/>
            <person name="Jung M."/>
            <person name="Lee S.J."/>
            <person name="Yim H.S."/>
            <person name="Lee J.H."/>
            <person name="Bhattacharya D."/>
            <person name="Yoon H.S."/>
        </authorList>
    </citation>
    <scope>NUCLEOTIDE SEQUENCE [LARGE SCALE GENOMIC DNA]</scope>
    <source>
        <strain evidence="11 12">SKKU-2015</strain>
        <tissue evidence="11">Whole body</tissue>
    </source>
</reference>
<dbReference type="GO" id="GO:0033619">
    <property type="term" value="P:membrane protein proteolysis"/>
    <property type="evidence" value="ECO:0007669"/>
    <property type="project" value="TreeGrafter"/>
</dbReference>
<comment type="similarity">
    <text evidence="2">Belongs to the peptidase A22B family.</text>
</comment>
<evidence type="ECO:0000313" key="11">
    <source>
        <dbReference type="EMBL" id="PXF47368.1"/>
    </source>
</evidence>
<evidence type="ECO:0000256" key="5">
    <source>
        <dbReference type="ARBA" id="ARBA00022824"/>
    </source>
</evidence>
<feature type="transmembrane region" description="Helical" evidence="9">
    <location>
        <begin position="284"/>
        <end position="305"/>
    </location>
</feature>
<feature type="transmembrane region" description="Helical" evidence="9">
    <location>
        <begin position="27"/>
        <end position="47"/>
    </location>
</feature>
<protein>
    <submittedName>
        <fullName evidence="11">Minor histocompatibility antigen H13</fullName>
    </submittedName>
</protein>
<evidence type="ECO:0000256" key="6">
    <source>
        <dbReference type="ARBA" id="ARBA00022989"/>
    </source>
</evidence>
<keyword evidence="7 9" id="KW-0472">Membrane</keyword>
<dbReference type="GO" id="GO:0042500">
    <property type="term" value="F:aspartic endopeptidase activity, intramembrane cleaving"/>
    <property type="evidence" value="ECO:0007669"/>
    <property type="project" value="InterPro"/>
</dbReference>
<evidence type="ECO:0000256" key="4">
    <source>
        <dbReference type="ARBA" id="ARBA00022801"/>
    </source>
</evidence>
<feature type="signal peptide" evidence="10">
    <location>
        <begin position="1"/>
        <end position="29"/>
    </location>
</feature>
<dbReference type="SMART" id="SM00730">
    <property type="entry name" value="PSN"/>
    <property type="match status" value="1"/>
</dbReference>
<evidence type="ECO:0000256" key="2">
    <source>
        <dbReference type="ARBA" id="ARBA00006859"/>
    </source>
</evidence>
<keyword evidence="12" id="KW-1185">Reference proteome</keyword>
<comment type="caution">
    <text evidence="11">The sequence shown here is derived from an EMBL/GenBank/DDBJ whole genome shotgun (WGS) entry which is preliminary data.</text>
</comment>
<feature type="transmembrane region" description="Helical" evidence="9">
    <location>
        <begin position="97"/>
        <end position="119"/>
    </location>
</feature>
<dbReference type="EMBL" id="NBIV01000025">
    <property type="protein sequence ID" value="PXF47368.1"/>
    <property type="molecule type" value="Genomic_DNA"/>
</dbReference>
<sequence>MAPTWVNFSYVSLFTLLLAPSVVPVPVAAQMMGLSTLIIIISSYNAAERERKRRRDGDSDPRDVIGRDQAYRFPIVASLALLGMFLAFKYLPKEWVSFLLTLYAVSFGGMAFGGVLGGVFESLHHMPAICKKQFGLQDYFTFSLCDIVGMLIAAPVAVWYYKTKMWLPNNILAASLALSAVDMLAIPDFQSAAVLLGGLFVYDIFWVFGSKSVFGSNVMVSVAKQFEGPIKLVFPRFVGAGPKETSMLGLGDVVIPGLFVALMLRFDVRKLDLAHSLPSRLPYFVGAVVAYVAGLVATYTALTVFDAAQPALLYLVPSCLLTALVMAAAKKELSELISYTEEHEEGEKGKPEKTPSGTKEGVKDSEPSTVSSMPEEETESKKDQ</sequence>